<dbReference type="PANTHER" id="PTHR10357:SF210">
    <property type="entry name" value="MALTODEXTRIN GLUCOSIDASE"/>
    <property type="match status" value="1"/>
</dbReference>
<dbReference type="PANTHER" id="PTHR10357">
    <property type="entry name" value="ALPHA-AMYLASE FAMILY MEMBER"/>
    <property type="match status" value="1"/>
</dbReference>
<dbReference type="Pfam" id="PF10438">
    <property type="entry name" value="Cyc-maltodext_C"/>
    <property type="match status" value="1"/>
</dbReference>
<dbReference type="EMBL" id="UINC01107763">
    <property type="protein sequence ID" value="SVC73379.1"/>
    <property type="molecule type" value="Genomic_DNA"/>
</dbReference>
<dbReference type="Pfam" id="PF00128">
    <property type="entry name" value="Alpha-amylase"/>
    <property type="match status" value="1"/>
</dbReference>
<dbReference type="GO" id="GO:0005975">
    <property type="term" value="P:carbohydrate metabolic process"/>
    <property type="evidence" value="ECO:0007669"/>
    <property type="project" value="InterPro"/>
</dbReference>
<sequence length="182" mass="20965">VFAGNHDMTRIFSRLKNDVDLYKMAMTYIYTTRGIPQVYYGTEILMEGPADHGTLRADFPGGWNNDKVNAFKGSGLKDEQIDAQSFTKKLLNWRKQSLPITKGQFIHFYPSGGVYVYFRKYEEELVMVLMNNNNKTKYISTDRFFELLADKKQGRSIVGNKVYNLTRKINLPGKSALILKIN</sequence>
<accession>A0A382PJ24</accession>
<keyword evidence="1" id="KW-0378">Hydrolase</keyword>
<gene>
    <name evidence="5" type="ORF">METZ01_LOCUS326233</name>
</gene>
<protein>
    <recommendedName>
        <fullName evidence="6">Glycosyl hydrolase family 13 catalytic domain-containing protein</fullName>
    </recommendedName>
</protein>
<feature type="domain" description="Cyclo-malto-dextrinase C-terminal" evidence="4">
    <location>
        <begin position="106"/>
        <end position="180"/>
    </location>
</feature>
<evidence type="ECO:0000256" key="2">
    <source>
        <dbReference type="ARBA" id="ARBA00023295"/>
    </source>
</evidence>
<dbReference type="SUPFAM" id="SSF51445">
    <property type="entry name" value="(Trans)glycosidases"/>
    <property type="match status" value="1"/>
</dbReference>
<dbReference type="Gene3D" id="3.20.20.80">
    <property type="entry name" value="Glycosidases"/>
    <property type="match status" value="1"/>
</dbReference>
<dbReference type="InterPro" id="IPR006047">
    <property type="entry name" value="GH13_cat_dom"/>
</dbReference>
<dbReference type="GO" id="GO:0016798">
    <property type="term" value="F:hydrolase activity, acting on glycosyl bonds"/>
    <property type="evidence" value="ECO:0007669"/>
    <property type="project" value="UniProtKB-KW"/>
</dbReference>
<dbReference type="SUPFAM" id="SSF51011">
    <property type="entry name" value="Glycosyl hydrolase domain"/>
    <property type="match status" value="1"/>
</dbReference>
<proteinExistence type="predicted"/>
<dbReference type="AlphaFoldDB" id="A0A382PJ24"/>
<organism evidence="5">
    <name type="scientific">marine metagenome</name>
    <dbReference type="NCBI Taxonomy" id="408172"/>
    <lineage>
        <taxon>unclassified sequences</taxon>
        <taxon>metagenomes</taxon>
        <taxon>ecological metagenomes</taxon>
    </lineage>
</organism>
<dbReference type="InterPro" id="IPR019492">
    <property type="entry name" value="Cyclo-malto-dextrinase_C"/>
</dbReference>
<reference evidence="5" key="1">
    <citation type="submission" date="2018-05" db="EMBL/GenBank/DDBJ databases">
        <authorList>
            <person name="Lanie J.A."/>
            <person name="Ng W.-L."/>
            <person name="Kazmierczak K.M."/>
            <person name="Andrzejewski T.M."/>
            <person name="Davidsen T.M."/>
            <person name="Wayne K.J."/>
            <person name="Tettelin H."/>
            <person name="Glass J.I."/>
            <person name="Rusch D."/>
            <person name="Podicherti R."/>
            <person name="Tsui H.-C.T."/>
            <person name="Winkler M.E."/>
        </authorList>
    </citation>
    <scope>NUCLEOTIDE SEQUENCE</scope>
</reference>
<dbReference type="InterPro" id="IPR017853">
    <property type="entry name" value="GH"/>
</dbReference>
<evidence type="ECO:0000256" key="1">
    <source>
        <dbReference type="ARBA" id="ARBA00022801"/>
    </source>
</evidence>
<evidence type="ECO:0000259" key="4">
    <source>
        <dbReference type="Pfam" id="PF10438"/>
    </source>
</evidence>
<dbReference type="Gene3D" id="2.60.40.1180">
    <property type="entry name" value="Golgi alpha-mannosidase II"/>
    <property type="match status" value="1"/>
</dbReference>
<name>A0A382PJ24_9ZZZZ</name>
<keyword evidence="2" id="KW-0326">Glycosidase</keyword>
<feature type="domain" description="Glycosyl hydrolase family 13 catalytic" evidence="3">
    <location>
        <begin position="2"/>
        <end position="63"/>
    </location>
</feature>
<feature type="non-terminal residue" evidence="5">
    <location>
        <position position="1"/>
    </location>
</feature>
<evidence type="ECO:0000313" key="5">
    <source>
        <dbReference type="EMBL" id="SVC73379.1"/>
    </source>
</evidence>
<evidence type="ECO:0008006" key="6">
    <source>
        <dbReference type="Google" id="ProtNLM"/>
    </source>
</evidence>
<evidence type="ECO:0000259" key="3">
    <source>
        <dbReference type="Pfam" id="PF00128"/>
    </source>
</evidence>
<dbReference type="InterPro" id="IPR013780">
    <property type="entry name" value="Glyco_hydro_b"/>
</dbReference>